<dbReference type="EMBL" id="CAKAEH010000778">
    <property type="protein sequence ID" value="CAG9531869.1"/>
    <property type="molecule type" value="Genomic_DNA"/>
</dbReference>
<dbReference type="OrthoDB" id="5870277at2759"/>
<feature type="region of interest" description="Disordered" evidence="1">
    <location>
        <begin position="30"/>
        <end position="112"/>
    </location>
</feature>
<name>A0A8J2PXK9_9BILA</name>
<reference evidence="2" key="1">
    <citation type="submission" date="2021-09" db="EMBL/GenBank/DDBJ databases">
        <authorList>
            <consortium name="Pathogen Informatics"/>
        </authorList>
    </citation>
    <scope>NUCLEOTIDE SEQUENCE</scope>
</reference>
<gene>
    <name evidence="2" type="ORF">CJOHNSTONI_LOCUS2237</name>
</gene>
<evidence type="ECO:0000313" key="3">
    <source>
        <dbReference type="Proteomes" id="UP000746747"/>
    </source>
</evidence>
<feature type="compositionally biased region" description="Low complexity" evidence="1">
    <location>
        <begin position="130"/>
        <end position="142"/>
    </location>
</feature>
<feature type="compositionally biased region" description="Polar residues" evidence="1">
    <location>
        <begin position="34"/>
        <end position="55"/>
    </location>
</feature>
<dbReference type="Proteomes" id="UP000746747">
    <property type="component" value="Unassembled WGS sequence"/>
</dbReference>
<feature type="region of interest" description="Disordered" evidence="1">
    <location>
        <begin position="125"/>
        <end position="162"/>
    </location>
</feature>
<accession>A0A8J2PXK9</accession>
<protein>
    <submittedName>
        <fullName evidence="2">Uncharacterized protein</fullName>
    </submittedName>
</protein>
<keyword evidence="3" id="KW-1185">Reference proteome</keyword>
<comment type="caution">
    <text evidence="2">The sequence shown here is derived from an EMBL/GenBank/DDBJ whole genome shotgun (WGS) entry which is preliminary data.</text>
</comment>
<evidence type="ECO:0000256" key="1">
    <source>
        <dbReference type="SAM" id="MobiDB-lite"/>
    </source>
</evidence>
<proteinExistence type="predicted"/>
<evidence type="ECO:0000313" key="2">
    <source>
        <dbReference type="EMBL" id="CAG9531869.1"/>
    </source>
</evidence>
<organism evidence="2 3">
    <name type="scientific">Cercopithifilaria johnstoni</name>
    <dbReference type="NCBI Taxonomy" id="2874296"/>
    <lineage>
        <taxon>Eukaryota</taxon>
        <taxon>Metazoa</taxon>
        <taxon>Ecdysozoa</taxon>
        <taxon>Nematoda</taxon>
        <taxon>Chromadorea</taxon>
        <taxon>Rhabditida</taxon>
        <taxon>Spirurina</taxon>
        <taxon>Spiruromorpha</taxon>
        <taxon>Filarioidea</taxon>
        <taxon>Onchocercidae</taxon>
        <taxon>Cercopithifilaria</taxon>
    </lineage>
</organism>
<feature type="compositionally biased region" description="Polar residues" evidence="1">
    <location>
        <begin position="97"/>
        <end position="112"/>
    </location>
</feature>
<sequence length="162" mass="17959">MQNQIALPNIDAASNLTVEKIRNKPKSIVRPMLKQSQARSTSESVTEGTASTHGAQNKMKYAKGNSESSASITHRLMKSVAKLPQSSTASPMRIRTGIQTSITSSPDNSSIATEKLKRRHIDFSKKEQSKLQQQYQQRQQQSTKNLPRNLNAPRKVTSQVQG</sequence>
<dbReference type="AlphaFoldDB" id="A0A8J2PXK9"/>